<dbReference type="GO" id="GO:0047265">
    <property type="term" value="F:poly(glycerol-phosphate) alpha-glucosyltransferase activity"/>
    <property type="evidence" value="ECO:0007669"/>
    <property type="project" value="UniProtKB-EC"/>
</dbReference>
<accession>A0A446ZMZ1</accession>
<dbReference type="InterPro" id="IPR001296">
    <property type="entry name" value="Glyco_trans_1"/>
</dbReference>
<dbReference type="AlphaFoldDB" id="A0A446ZMZ1"/>
<keyword evidence="2 4" id="KW-0808">Transferase</keyword>
<dbReference type="SUPFAM" id="SSF53756">
    <property type="entry name" value="UDP-Glycosyltransferase/glycogen phosphorylase"/>
    <property type="match status" value="1"/>
</dbReference>
<organism evidence="4 5">
    <name type="scientific">Acinetobacter calcoaceticus</name>
    <dbReference type="NCBI Taxonomy" id="471"/>
    <lineage>
        <taxon>Bacteria</taxon>
        <taxon>Pseudomonadati</taxon>
        <taxon>Pseudomonadota</taxon>
        <taxon>Gammaproteobacteria</taxon>
        <taxon>Moraxellales</taxon>
        <taxon>Moraxellaceae</taxon>
        <taxon>Acinetobacter</taxon>
        <taxon>Acinetobacter calcoaceticus/baumannii complex</taxon>
    </lineage>
</organism>
<dbReference type="RefSeq" id="WP_133975181.1">
    <property type="nucleotide sequence ID" value="NZ_LS999521.1"/>
</dbReference>
<protein>
    <submittedName>
        <fullName evidence="4">Putative poly(Glycerol-phosphate) alpha-glucosyltransferase</fullName>
        <ecNumber evidence="4">2.4.1.52</ecNumber>
    </submittedName>
</protein>
<evidence type="ECO:0000313" key="4">
    <source>
        <dbReference type="EMBL" id="VAX45793.1"/>
    </source>
</evidence>
<gene>
    <name evidence="4" type="primary">tagE</name>
    <name evidence="4" type="ORF">AC2117_03000</name>
</gene>
<dbReference type="PANTHER" id="PTHR12526:SF629">
    <property type="entry name" value="TEICHURONIC ACID BIOSYNTHESIS GLYCOSYLTRANSFERASE TUAH-RELATED"/>
    <property type="match status" value="1"/>
</dbReference>
<proteinExistence type="predicted"/>
<dbReference type="EC" id="2.4.1.52" evidence="4"/>
<dbReference type="Proteomes" id="UP000294355">
    <property type="component" value="Chromosome"/>
</dbReference>
<dbReference type="OrthoDB" id="9792269at2"/>
<keyword evidence="1 4" id="KW-0328">Glycosyltransferase</keyword>
<dbReference type="Pfam" id="PF00534">
    <property type="entry name" value="Glycos_transf_1"/>
    <property type="match status" value="1"/>
</dbReference>
<evidence type="ECO:0000256" key="1">
    <source>
        <dbReference type="ARBA" id="ARBA00022676"/>
    </source>
</evidence>
<dbReference type="EMBL" id="LS999521">
    <property type="protein sequence ID" value="VAX45793.1"/>
    <property type="molecule type" value="Genomic_DNA"/>
</dbReference>
<reference evidence="4 5" key="1">
    <citation type="submission" date="2018-08" db="EMBL/GenBank/DDBJ databases">
        <authorList>
            <person name="Gonzaga-Molto A."/>
        </authorList>
    </citation>
    <scope>NUCLEOTIDE SEQUENCE [LARGE SCALE GENOMIC DNA]</scope>
    <source>
        <strain evidence="4">Acinetobacter calcoaceticus str. 2117</strain>
    </source>
</reference>
<evidence type="ECO:0000313" key="5">
    <source>
        <dbReference type="Proteomes" id="UP000294355"/>
    </source>
</evidence>
<feature type="domain" description="Glycosyl transferase family 1" evidence="3">
    <location>
        <begin position="328"/>
        <end position="476"/>
    </location>
</feature>
<evidence type="ECO:0000256" key="2">
    <source>
        <dbReference type="ARBA" id="ARBA00022679"/>
    </source>
</evidence>
<dbReference type="GO" id="GO:1901135">
    <property type="term" value="P:carbohydrate derivative metabolic process"/>
    <property type="evidence" value="ECO:0007669"/>
    <property type="project" value="UniProtKB-ARBA"/>
</dbReference>
<dbReference type="Gene3D" id="3.40.50.2000">
    <property type="entry name" value="Glycogen Phosphorylase B"/>
    <property type="match status" value="2"/>
</dbReference>
<evidence type="ECO:0000259" key="3">
    <source>
        <dbReference type="Pfam" id="PF00534"/>
    </source>
</evidence>
<name>A0A446ZMZ1_ACICA</name>
<sequence length="504" mass="58960">MLKEKSIYMLYPAIKQEKNGLLIALIKRADLFSRNRIKVNICTLSYNPMINLLYKDLYISKLLDFEVNENINFLNLYSFYQKNEFSINFEAEENYKFTIEEKNIESDSLGNFKVFDDKNKLCKYYVKNKQGLLSHINIFESGQIVKRLKFNEKGVLSSSQVLDSNRLVITEDFYDINNHLVLSRNYNKEGKIVSLYLYEAEGVISRKFSSEIELFEYTLSKINMNEHKVYIIDRAIVFAKNILLNKKENSTVIGVIHAAHYSKAREKDSKANAHYNSYIENLNKIDHLIFLTEKQKIDFSERFGFYSNYTVIPHFYKSTSFGDSSTSRQKYQCVCLARFDKVKRLDLLIEIFGEIHKKIPQANLDIYGFGPEKENLIKIIKNNDLEGIVRLRDFVSDVNSVLKNADLMLFTSGSEGFCMAILDSLKNNCPVISFDIDYGPNEMIINDYNGYLIEDNNTEKFINTTVELLNNREKISLFHKNCAKSVWRFNDENNFKLWKNIIFK</sequence>
<dbReference type="PANTHER" id="PTHR12526">
    <property type="entry name" value="GLYCOSYLTRANSFERASE"/>
    <property type="match status" value="1"/>
</dbReference>